<evidence type="ECO:0000313" key="2">
    <source>
        <dbReference type="EMBL" id="PSR94385.1"/>
    </source>
</evidence>
<name>A0A2T3AF61_9PEZI</name>
<protein>
    <submittedName>
        <fullName evidence="2">Uncharacterized protein</fullName>
    </submittedName>
</protein>
<feature type="compositionally biased region" description="Basic and acidic residues" evidence="1">
    <location>
        <begin position="20"/>
        <end position="48"/>
    </location>
</feature>
<organism evidence="2 3">
    <name type="scientific">Coniella lustricola</name>
    <dbReference type="NCBI Taxonomy" id="2025994"/>
    <lineage>
        <taxon>Eukaryota</taxon>
        <taxon>Fungi</taxon>
        <taxon>Dikarya</taxon>
        <taxon>Ascomycota</taxon>
        <taxon>Pezizomycotina</taxon>
        <taxon>Sordariomycetes</taxon>
        <taxon>Sordariomycetidae</taxon>
        <taxon>Diaporthales</taxon>
        <taxon>Schizoparmaceae</taxon>
        <taxon>Coniella</taxon>
    </lineage>
</organism>
<dbReference type="InParanoid" id="A0A2T3AF61"/>
<reference evidence="2 3" key="1">
    <citation type="journal article" date="2018" name="Mycol. Prog.">
        <title>Coniella lustricola, a new species from submerged detritus.</title>
        <authorList>
            <person name="Raudabaugh D.B."/>
            <person name="Iturriaga T."/>
            <person name="Carver A."/>
            <person name="Mondo S."/>
            <person name="Pangilinan J."/>
            <person name="Lipzen A."/>
            <person name="He G."/>
            <person name="Amirebrahimi M."/>
            <person name="Grigoriev I.V."/>
            <person name="Miller A.N."/>
        </authorList>
    </citation>
    <scope>NUCLEOTIDE SEQUENCE [LARGE SCALE GENOMIC DNA]</scope>
    <source>
        <strain evidence="2 3">B22-T-1</strain>
    </source>
</reference>
<dbReference type="AlphaFoldDB" id="A0A2T3AF61"/>
<proteinExistence type="predicted"/>
<dbReference type="EMBL" id="KZ678398">
    <property type="protein sequence ID" value="PSR94385.1"/>
    <property type="molecule type" value="Genomic_DNA"/>
</dbReference>
<evidence type="ECO:0000313" key="3">
    <source>
        <dbReference type="Proteomes" id="UP000241462"/>
    </source>
</evidence>
<sequence>MAWMRGRGKRENGTLKSRKKEGQNRRCHGDPTEGRGTKAKRRVEGGGREDEALPLALCKRCRPEGELRGLERFCLLAFGRPAKELHAQLAFALRRRTCTSWQRAAPSRLGWRVWLASCDNGLPRTSYPNAAAYKRRRGQSRQPKAVLVAPGA</sequence>
<gene>
    <name evidence="2" type="ORF">BD289DRAFT_139584</name>
</gene>
<feature type="region of interest" description="Disordered" evidence="1">
    <location>
        <begin position="1"/>
        <end position="48"/>
    </location>
</feature>
<keyword evidence="3" id="KW-1185">Reference proteome</keyword>
<dbReference type="Proteomes" id="UP000241462">
    <property type="component" value="Unassembled WGS sequence"/>
</dbReference>
<accession>A0A2T3AF61</accession>
<evidence type="ECO:0000256" key="1">
    <source>
        <dbReference type="SAM" id="MobiDB-lite"/>
    </source>
</evidence>